<gene>
    <name evidence="5" type="ORF">CUS_7219</name>
</gene>
<dbReference type="InterPro" id="IPR041033">
    <property type="entry name" value="SpaA_PFL_dom_1"/>
</dbReference>
<dbReference type="RefSeq" id="WP_002850662.1">
    <property type="nucleotide sequence ID" value="NZ_ADKM02000091.1"/>
</dbReference>
<dbReference type="eggNOG" id="COG4932">
    <property type="taxonomic scope" value="Bacteria"/>
</dbReference>
<evidence type="ECO:0000313" key="5">
    <source>
        <dbReference type="EMBL" id="EGC02663.1"/>
    </source>
</evidence>
<dbReference type="OrthoDB" id="1819349at2"/>
<comment type="similarity">
    <text evidence="1">Belongs to the serine-aspartate repeat-containing protein (SDr) family.</text>
</comment>
<comment type="caution">
    <text evidence="5">The sequence shown here is derived from an EMBL/GenBank/DDBJ whole genome shotgun (WGS) entry which is preliminary data.</text>
</comment>
<reference evidence="5 6" key="1">
    <citation type="submission" date="2011-02" db="EMBL/GenBank/DDBJ databases">
        <authorList>
            <person name="Nelson K.E."/>
            <person name="Sutton G."/>
            <person name="Torralba M."/>
            <person name="Durkin S."/>
            <person name="Harkins D."/>
            <person name="Montgomery R."/>
            <person name="Ziemer C."/>
            <person name="Klaassens E."/>
            <person name="Ocuiv P."/>
            <person name="Morrison M."/>
        </authorList>
    </citation>
    <scope>NUCLEOTIDE SEQUENCE [LARGE SCALE GENOMIC DNA]</scope>
    <source>
        <strain evidence="5 6">8</strain>
    </source>
</reference>
<name>E9SDM0_RUMAL</name>
<feature type="domain" description="SpaA-like prealbumin fold" evidence="4">
    <location>
        <begin position="1582"/>
        <end position="1619"/>
    </location>
</feature>
<feature type="domain" description="SpaA-like prealbumin fold" evidence="4">
    <location>
        <begin position="1168"/>
        <end position="1266"/>
    </location>
</feature>
<proteinExistence type="inferred from homology"/>
<sequence>MRTKTAFGRVMAFMLALVMVLDLFGERTAYEILGGLKTYAAASDYSVGFHWDTTGLGENNGTDREYSLDKNSTELTLTEKTDENPVLKTTFFFNLAKKIEPGNMEFTITGLDELIRNGKLTMNLNDPNLVGTWDYVKDEATDTYTFINKVEISSNNETTFTWQFNSRDAVDGADIELKTSVKVTEVETKKTYDEEKGEWVTEKIPKLPAITLESNPINLKYHSVHDENNVKIVCKDINDTDFNNLNSKYDWRSYRSVLGLDGMTEYTKKNGTATDASNQELDAHIIEQNYDEQVASRKSRGIKTSDHFIEVKLDGLQKEDLMVVNSAGNVVPLVMNGDMLGFYDFRGRGDQKAGQSYTSEYRIGVLNDVIDSTGSQKITLTSHYLVQYDDEQTVVDITDTAAHYLSTEDKQPVGNGGYMVKYNEYEINLAKEYDKHWYESHARHYNGANQLLYDNIFSGKVVTYSLTGRTPRLEEKNSAGDVISVPEYDLVYFDGAPDIKNLKDIESRQLEYSEYDFTRISVKKLVKGDSVTLDPNTTTGFDFDIFVRSNDPQSELYGKWTKVDVSGNAITGAAHTGNTVTETPVYLPAGVDEIQLIVRDLNIRADVGANVDIAYNVREEDYDRIIIDTENFYNSAGRATENSNFGTKLVNYFERRQFVGDYDVTKTYAENDSSSAYENGKIVRNTHNTVHSNTWLRDSVTTIDAKAGMKDFEYHEMTGHGASNYYSAEITAGGTVQSDTQKALQRFAVYSRVPDNLTIDENWLEKFRQSLKFSGTLLGGSTAVDENFVLENDAVTVYYDEERKCVVAEFDFRGMALDSSALTSVEFGYDANITQMQFSALDTSTEWFRTNAFITVLDDNVRLSASKDHNKTLLPARDSLNPTKGTAYEREVSMDSAQVSIHALGSQKSNYVNKYVSSYYNGWVYDNSAEVDGSNAEHLDENTKRMTSEYTYKLLFNRYSTDAREKVSDPILLDIVDGLQDSAWHGYVRNVHFEAGDNYEYTPEVYYLLRESAGVSESTDGTYNHAYGKVDDSISHLSQYGATPASTDVGSNYAADLAVYSGLKDDISTSWEKAQYTDGKYVINRQNVYAVAVIFKGAHIVGDDKEMQLRAYIDMSAPSLTNDGADANNNRAAYNDTHVFAEGENSVNGVDFPMYSVSNTTMVIMRHNVELMKVSAKDGSKRLTGARFNVYKGSPAAGTEVDSDDNLVWYYEKGGNEQFPMENKAVNLAGVLQMNLSPGIYYYKETKAPAGYVLDPTLFRFRAISDENSVFYYTTDLKTAEEIDREHLIVNKMEYDAYQNSVYSGRDPVDANKVFHIYSDDGIMLTELAYDAVQQEYIYDPDSESASAVLKCQCVDHGVRCLKVSSLPAGSYFIGSSADDPDGYWFSVADNSTITFMILKKMPMAGVKYQLRLMEGSEPAANDEQLYEITTGSDGLVHLTGLDSSKKYYLVNTAAPIGYKLVKYQPVTPDANGEIDLYSAEQLEKTERLVVEDDPIETAMAKFRKIDANRYSEEGKPEVPLNDAVYHMYYIEDDGSESLLYFAYSEAKKSYTLKGTSGSSSHTADLTSVSYTEKNALSEDFTADGMIVVSGLTYGTYILEEVSAPLGYQLNRQRQYFNVMPSYIDEFGNVNFSDEGELKGTLLLKDEEVLSRIRLTKSDAQDKKNVLKNAAYNVYRLSENTDDTLSAEDYLTAAENAAVNSLGITNSANFMKYWGEPIKQVTTNASGEALIENLPFGTYLLYEFLPPVGYLWNNDMGKWETWSFIDGENTADDLHSQVVVIDQQTITHNSTLTDTAVADENGTQPNEDGWIETYRKVPEYHEFFASHSDERKNGKARLIKTNEDRLGLSDGVFALYQVNLTDAEKAKVLGKTPEEFAAMSDSDIRKELAKTDPEITDINISDHFDLSKGRPKTVVGNTDVTIDKAIKQDMQTNGDPAKRGATITADGLEWGIYYFYEVKAPAGYQEDRTPYVFAVNSRSVDTLIEVEVTDAKTYGKVWLYKQAKESVDGNHTKLFGAQFNLYTGDNEKVMSVPMLRLSDKPNASVTTKELLVDSFTVNDKDKLTFNLKDGGSVTVTYKLDNSGDILHVAASDDFADIYGFTPTVSDLRLTYYAVSADGSSYYDDNKKKYVLFDGSADSQKIKSCITDTYVTADQGGQLCVRGLDWKSYYFRETVPPEGYGLADDVVFTVNAYNCDNQFLKCEDPSAMAAIIVDKEIPSAEYFKAYGEPTFMFKVYGLSTEAKGSAVRTVNGDDYYKTGKEYTLAIHLSAANAAADGTVSGSAMVSVPEGQYLIEELPVSRYECYGLEMVGDPADTTAKYKSVGMDDKTSYTVCRSDKHKYEVDGGASWQAFCDLTESDLDDIPVFRVKYKNRINRYDNFSQVSYADNRIPESEYLTAFKPIYKPLVPVYGGAESTYTYEIDLKSALGSADKDFEAVLSYNTGTTRPLTSLNNVSFKSTVDNVDNITDVSFDSASGILKITAQNPASFAGQTILLDVGYGNDGEYNEGDTGMVKSTLNLTFSEIQADTVKKLVLKNDVSNRSYFPQAEGAGKDSTVAVIYTKPVGSNTYTKSMQDASQTDTLTVLDGYALSYWYLLGDDGRPLTDINGDVIQFRRNEDASKDEIVQYIFSGTWPAYLAANDKHGDLLPEKYTRPQPVDNISAFTFQAVVGKITEKPLTARVILTTKDALNDSGILGINNAGYVSGKITGVTPSNMTAFKEGNEAGWNSCDDNHRLTYDSYAGNYPSGSPYPDYVRFYAIGTEVYWYTVDRETLLPTNGTVYLVQNENNYKNTPNLFMNYKMLSDVSGMFDWDFSGMNMCGYMFQNTAITEFTLYRPIKKTGLMYLSRMFRDCKKLVSVSMTVDTSEAGNGTVWGPEDTYISAQTKQMFFGCENLTTLDLSGDFSNLFNAQEMFRGCKGLTASEFKRAFSTWIWNTNDNINMQKYGKNNGDYIFENYNNVEDLQGIDLVDANGNHFQRKYNTIINAS</sequence>
<dbReference type="SUPFAM" id="SSF117074">
    <property type="entry name" value="Hypothetical protein PA1324"/>
    <property type="match status" value="1"/>
</dbReference>
<dbReference type="STRING" id="246199.CUS_7219"/>
<dbReference type="Pfam" id="PF17802">
    <property type="entry name" value="SpaA"/>
    <property type="match status" value="4"/>
</dbReference>
<accession>E9SDM0</accession>
<dbReference type="PANTHER" id="PTHR36108:SF13">
    <property type="entry name" value="COLOSSIN-B-RELATED"/>
    <property type="match status" value="1"/>
</dbReference>
<dbReference type="InterPro" id="IPR013783">
    <property type="entry name" value="Ig-like_fold"/>
</dbReference>
<evidence type="ECO:0000256" key="3">
    <source>
        <dbReference type="ARBA" id="ARBA00022729"/>
    </source>
</evidence>
<feature type="domain" description="SpaA-like prealbumin fold" evidence="4">
    <location>
        <begin position="1653"/>
        <end position="1755"/>
    </location>
</feature>
<dbReference type="PANTHER" id="PTHR36108">
    <property type="entry name" value="COLOSSIN-B-RELATED"/>
    <property type="match status" value="1"/>
</dbReference>
<dbReference type="EMBL" id="ADKM02000091">
    <property type="protein sequence ID" value="EGC02663.1"/>
    <property type="molecule type" value="Genomic_DNA"/>
</dbReference>
<evidence type="ECO:0000313" key="6">
    <source>
        <dbReference type="Proteomes" id="UP000004259"/>
    </source>
</evidence>
<evidence type="ECO:0000256" key="2">
    <source>
        <dbReference type="ARBA" id="ARBA00022525"/>
    </source>
</evidence>
<keyword evidence="3" id="KW-0732">Signal</keyword>
<dbReference type="Gene3D" id="3.80.10.10">
    <property type="entry name" value="Ribonuclease Inhibitor"/>
    <property type="match status" value="1"/>
</dbReference>
<dbReference type="Gene3D" id="2.60.40.10">
    <property type="entry name" value="Immunoglobulins"/>
    <property type="match status" value="6"/>
</dbReference>
<protein>
    <submittedName>
        <fullName evidence="5">Cna protein B-type domain protein</fullName>
    </submittedName>
</protein>
<evidence type="ECO:0000256" key="1">
    <source>
        <dbReference type="ARBA" id="ARBA00007257"/>
    </source>
</evidence>
<dbReference type="InterPro" id="IPR032675">
    <property type="entry name" value="LRR_dom_sf"/>
</dbReference>
<feature type="domain" description="SpaA-like prealbumin fold" evidence="4">
    <location>
        <begin position="1928"/>
        <end position="1982"/>
    </location>
</feature>
<evidence type="ECO:0000259" key="4">
    <source>
        <dbReference type="Pfam" id="PF17802"/>
    </source>
</evidence>
<dbReference type="Proteomes" id="UP000004259">
    <property type="component" value="Unassembled WGS sequence"/>
</dbReference>
<keyword evidence="6" id="KW-1185">Reference proteome</keyword>
<organism evidence="5 6">
    <name type="scientific">Ruminococcus albus 8</name>
    <dbReference type="NCBI Taxonomy" id="246199"/>
    <lineage>
        <taxon>Bacteria</taxon>
        <taxon>Bacillati</taxon>
        <taxon>Bacillota</taxon>
        <taxon>Clostridia</taxon>
        <taxon>Eubacteriales</taxon>
        <taxon>Oscillospiraceae</taxon>
        <taxon>Ruminococcus</taxon>
    </lineage>
</organism>
<keyword evidence="2" id="KW-0964">Secreted</keyword>